<reference evidence="2 3" key="1">
    <citation type="submission" date="2011-01" db="EMBL/GenBank/DDBJ databases">
        <title>Complete sequence of Pseudoxanthomonas suwonensis 11-1.</title>
        <authorList>
            <consortium name="US DOE Joint Genome Institute"/>
            <person name="Lucas S."/>
            <person name="Copeland A."/>
            <person name="Lapidus A."/>
            <person name="Cheng J.-F."/>
            <person name="Goodwin L."/>
            <person name="Pitluck S."/>
            <person name="Teshima H."/>
            <person name="Detter J.C."/>
            <person name="Han C."/>
            <person name="Tapia R."/>
            <person name="Land M."/>
            <person name="Hauser L."/>
            <person name="Kyrpides N."/>
            <person name="Ivanova N."/>
            <person name="Ovchinnikova G."/>
            <person name="Siebers A.K."/>
            <person name="Allgaier M."/>
            <person name="Thelen M.P."/>
            <person name="Hugenholtz P."/>
            <person name="Gladden J."/>
            <person name="Woyke T."/>
        </authorList>
    </citation>
    <scope>NUCLEOTIDE SEQUENCE [LARGE SCALE GENOMIC DNA]</scope>
    <source>
        <strain evidence="3">11-1</strain>
    </source>
</reference>
<sequence length="241" mass="25592">MHGQGILLAKGLAMGLVMGMATACSPAPAATDAQALQDAQLQDAELQDVLARYESAVAWLLGPDRTAVQACWDEDRQAFAAELAACTDAGCRSATLQRRLLALEGWQADHQRVPPLLPMQANGELLAILAPEDGSVPPSSRTPQATREGVLVHAVDDPQHMGLAVVDADGTHVLVHDADLGNDDTDRELLELAATGVRVRVHGQPLPAANGIDDFDTSRCRRVYRLGDATSPESDPRGMQP</sequence>
<gene>
    <name evidence="2" type="ordered locus">Psesu_3093</name>
</gene>
<name>E6WXE7_PSEUU</name>
<dbReference type="Proteomes" id="UP000008632">
    <property type="component" value="Chromosome"/>
</dbReference>
<dbReference type="AlphaFoldDB" id="E6WXE7"/>
<dbReference type="OrthoDB" id="5987202at2"/>
<keyword evidence="3" id="KW-1185">Reference proteome</keyword>
<protein>
    <recommendedName>
        <fullName evidence="4">Lipoprotein</fullName>
    </recommendedName>
</protein>
<feature type="signal peptide" evidence="1">
    <location>
        <begin position="1"/>
        <end position="29"/>
    </location>
</feature>
<dbReference type="KEGG" id="psu:Psesu_3093"/>
<dbReference type="STRING" id="743721.Psesu_3093"/>
<accession>E6WXE7</accession>
<evidence type="ECO:0000313" key="3">
    <source>
        <dbReference type="Proteomes" id="UP000008632"/>
    </source>
</evidence>
<keyword evidence="1" id="KW-0732">Signal</keyword>
<dbReference type="RefSeq" id="WP_013536741.1">
    <property type="nucleotide sequence ID" value="NC_014924.1"/>
</dbReference>
<organism evidence="2 3">
    <name type="scientific">Pseudoxanthomonas suwonensis (strain 11-1)</name>
    <dbReference type="NCBI Taxonomy" id="743721"/>
    <lineage>
        <taxon>Bacteria</taxon>
        <taxon>Pseudomonadati</taxon>
        <taxon>Pseudomonadota</taxon>
        <taxon>Gammaproteobacteria</taxon>
        <taxon>Lysobacterales</taxon>
        <taxon>Lysobacteraceae</taxon>
        <taxon>Pseudoxanthomonas</taxon>
    </lineage>
</organism>
<evidence type="ECO:0000256" key="1">
    <source>
        <dbReference type="SAM" id="SignalP"/>
    </source>
</evidence>
<proteinExistence type="predicted"/>
<dbReference type="EMBL" id="CP002446">
    <property type="protein sequence ID" value="ADV28916.1"/>
    <property type="molecule type" value="Genomic_DNA"/>
</dbReference>
<feature type="chain" id="PRO_5003214655" description="Lipoprotein" evidence="1">
    <location>
        <begin position="30"/>
        <end position="241"/>
    </location>
</feature>
<dbReference type="HOGENOM" id="CLU_1151092_0_0_6"/>
<evidence type="ECO:0000313" key="2">
    <source>
        <dbReference type="EMBL" id="ADV28916.1"/>
    </source>
</evidence>
<evidence type="ECO:0008006" key="4">
    <source>
        <dbReference type="Google" id="ProtNLM"/>
    </source>
</evidence>